<evidence type="ECO:0000313" key="2">
    <source>
        <dbReference type="Proteomes" id="UP000076858"/>
    </source>
</evidence>
<sequence length="47" mass="5962">TKRNKFFFFLLLWQYKKSPWAIKEQSFSQKLFFHFPPLEKKKSYMNK</sequence>
<organism evidence="1 2">
    <name type="scientific">Daphnia magna</name>
    <dbReference type="NCBI Taxonomy" id="35525"/>
    <lineage>
        <taxon>Eukaryota</taxon>
        <taxon>Metazoa</taxon>
        <taxon>Ecdysozoa</taxon>
        <taxon>Arthropoda</taxon>
        <taxon>Crustacea</taxon>
        <taxon>Branchiopoda</taxon>
        <taxon>Diplostraca</taxon>
        <taxon>Cladocera</taxon>
        <taxon>Anomopoda</taxon>
        <taxon>Daphniidae</taxon>
        <taxon>Daphnia</taxon>
    </lineage>
</organism>
<accession>A0A164RN01</accession>
<gene>
    <name evidence="1" type="ORF">APZ42_027484</name>
</gene>
<feature type="non-terminal residue" evidence="1">
    <location>
        <position position="1"/>
    </location>
</feature>
<protein>
    <submittedName>
        <fullName evidence="1">Protein HGH1</fullName>
    </submittedName>
</protein>
<name>A0A164RN01_9CRUS</name>
<reference evidence="1 2" key="1">
    <citation type="submission" date="2016-03" db="EMBL/GenBank/DDBJ databases">
        <title>EvidentialGene: Evidence-directed Construction of Genes on Genomes.</title>
        <authorList>
            <person name="Gilbert D.G."/>
            <person name="Choi J.-H."/>
            <person name="Mockaitis K."/>
            <person name="Colbourne J."/>
            <person name="Pfrender M."/>
        </authorList>
    </citation>
    <scope>NUCLEOTIDE SEQUENCE [LARGE SCALE GENOMIC DNA]</scope>
    <source>
        <strain evidence="1 2">Xinb3</strain>
        <tissue evidence="1">Complete organism</tissue>
    </source>
</reference>
<keyword evidence="2" id="KW-1185">Reference proteome</keyword>
<dbReference type="Proteomes" id="UP000076858">
    <property type="component" value="Unassembled WGS sequence"/>
</dbReference>
<evidence type="ECO:0000313" key="1">
    <source>
        <dbReference type="EMBL" id="KZS08795.1"/>
    </source>
</evidence>
<dbReference type="AlphaFoldDB" id="A0A164RN01"/>
<dbReference type="EMBL" id="LRGB01002190">
    <property type="protein sequence ID" value="KZS08795.1"/>
    <property type="molecule type" value="Genomic_DNA"/>
</dbReference>
<comment type="caution">
    <text evidence="1">The sequence shown here is derived from an EMBL/GenBank/DDBJ whole genome shotgun (WGS) entry which is preliminary data.</text>
</comment>
<proteinExistence type="predicted"/>